<dbReference type="PANTHER" id="PTHR11266">
    <property type="entry name" value="PEROXISOMAL MEMBRANE PROTEIN 2, PXMP2 MPV17"/>
    <property type="match status" value="1"/>
</dbReference>
<evidence type="ECO:0000256" key="6">
    <source>
        <dbReference type="RuleBase" id="RU363053"/>
    </source>
</evidence>
<keyword evidence="8" id="KW-1185">Reference proteome</keyword>
<evidence type="ECO:0000313" key="8">
    <source>
        <dbReference type="Proteomes" id="UP000012073"/>
    </source>
</evidence>
<dbReference type="Pfam" id="PF04117">
    <property type="entry name" value="Mpv17_PMP22"/>
    <property type="match status" value="1"/>
</dbReference>
<name>R7QF42_CHOCR</name>
<dbReference type="PANTHER" id="PTHR11266:SF80">
    <property type="entry name" value="PEROXISOMAL MEMBRANE PROTEIN 2"/>
    <property type="match status" value="1"/>
</dbReference>
<feature type="transmembrane region" description="Helical" evidence="6">
    <location>
        <begin position="159"/>
        <end position="184"/>
    </location>
</feature>
<dbReference type="GeneID" id="17324670"/>
<keyword evidence="3 6" id="KW-0812">Transmembrane</keyword>
<organism evidence="7 8">
    <name type="scientific">Chondrus crispus</name>
    <name type="common">Carrageen Irish moss</name>
    <name type="synonym">Polymorpha crispa</name>
    <dbReference type="NCBI Taxonomy" id="2769"/>
    <lineage>
        <taxon>Eukaryota</taxon>
        <taxon>Rhodophyta</taxon>
        <taxon>Florideophyceae</taxon>
        <taxon>Rhodymeniophycidae</taxon>
        <taxon>Gigartinales</taxon>
        <taxon>Gigartinaceae</taxon>
        <taxon>Chondrus</taxon>
    </lineage>
</organism>
<evidence type="ECO:0000256" key="2">
    <source>
        <dbReference type="ARBA" id="ARBA00006824"/>
    </source>
</evidence>
<accession>R7QF42</accession>
<comment type="similarity">
    <text evidence="2 6">Belongs to the peroxisomal membrane protein PXMP2/4 family.</text>
</comment>
<proteinExistence type="inferred from homology"/>
<sequence>MSTEPTVSKTLPGFILSMAWNSYMQKLQSDPLLTKAVTSAILSVFSDVFAKRMKQMPLRSSTAMNELTIGLVLRGPLIHAFHNFLDKVIFKGRNQSSAAVVIGKLAIDQLLFAPIFTSLYFYVQGLFEDRGIAVTTQKLKKELPGIMRSNWSVWVPANFLNYLFIPLELRVLFGSVISFFWNAYLISRASRPAR</sequence>
<evidence type="ECO:0000256" key="1">
    <source>
        <dbReference type="ARBA" id="ARBA00004141"/>
    </source>
</evidence>
<dbReference type="EMBL" id="HG001818">
    <property type="protein sequence ID" value="CDF37142.1"/>
    <property type="molecule type" value="Genomic_DNA"/>
</dbReference>
<evidence type="ECO:0000313" key="7">
    <source>
        <dbReference type="EMBL" id="CDF37142.1"/>
    </source>
</evidence>
<evidence type="ECO:0000256" key="5">
    <source>
        <dbReference type="ARBA" id="ARBA00023136"/>
    </source>
</evidence>
<dbReference type="STRING" id="2769.R7QF42"/>
<feature type="transmembrane region" description="Helical" evidence="6">
    <location>
        <begin position="101"/>
        <end position="123"/>
    </location>
</feature>
<dbReference type="KEGG" id="ccp:CHC_T00005106001"/>
<keyword evidence="5 6" id="KW-0472">Membrane</keyword>
<dbReference type="GO" id="GO:0005737">
    <property type="term" value="C:cytoplasm"/>
    <property type="evidence" value="ECO:0007669"/>
    <property type="project" value="TreeGrafter"/>
</dbReference>
<dbReference type="GO" id="GO:0016020">
    <property type="term" value="C:membrane"/>
    <property type="evidence" value="ECO:0007669"/>
    <property type="project" value="UniProtKB-SubCell"/>
</dbReference>
<dbReference type="InterPro" id="IPR007248">
    <property type="entry name" value="Mpv17_PMP22"/>
</dbReference>
<dbReference type="OrthoDB" id="860at2759"/>
<reference evidence="8" key="1">
    <citation type="journal article" date="2013" name="Proc. Natl. Acad. Sci. U.S.A.">
        <title>Genome structure and metabolic features in the red seaweed Chondrus crispus shed light on evolution of the Archaeplastida.</title>
        <authorList>
            <person name="Collen J."/>
            <person name="Porcel B."/>
            <person name="Carre W."/>
            <person name="Ball S.G."/>
            <person name="Chaparro C."/>
            <person name="Tonon T."/>
            <person name="Barbeyron T."/>
            <person name="Michel G."/>
            <person name="Noel B."/>
            <person name="Valentin K."/>
            <person name="Elias M."/>
            <person name="Artiguenave F."/>
            <person name="Arun A."/>
            <person name="Aury J.M."/>
            <person name="Barbosa-Neto J.F."/>
            <person name="Bothwell J.H."/>
            <person name="Bouget F.Y."/>
            <person name="Brillet L."/>
            <person name="Cabello-Hurtado F."/>
            <person name="Capella-Gutierrez S."/>
            <person name="Charrier B."/>
            <person name="Cladiere L."/>
            <person name="Cock J.M."/>
            <person name="Coelho S.M."/>
            <person name="Colleoni C."/>
            <person name="Czjzek M."/>
            <person name="Da Silva C."/>
            <person name="Delage L."/>
            <person name="Denoeud F."/>
            <person name="Deschamps P."/>
            <person name="Dittami S.M."/>
            <person name="Gabaldon T."/>
            <person name="Gachon C.M."/>
            <person name="Groisillier A."/>
            <person name="Herve C."/>
            <person name="Jabbari K."/>
            <person name="Katinka M."/>
            <person name="Kloareg B."/>
            <person name="Kowalczyk N."/>
            <person name="Labadie K."/>
            <person name="Leblanc C."/>
            <person name="Lopez P.J."/>
            <person name="McLachlan D.H."/>
            <person name="Meslet-Cladiere L."/>
            <person name="Moustafa A."/>
            <person name="Nehr Z."/>
            <person name="Nyvall Collen P."/>
            <person name="Panaud O."/>
            <person name="Partensky F."/>
            <person name="Poulain J."/>
            <person name="Rensing S.A."/>
            <person name="Rousvoal S."/>
            <person name="Samson G."/>
            <person name="Symeonidi A."/>
            <person name="Weissenbach J."/>
            <person name="Zambounis A."/>
            <person name="Wincker P."/>
            <person name="Boyen C."/>
        </authorList>
    </citation>
    <scope>NUCLEOTIDE SEQUENCE [LARGE SCALE GENOMIC DNA]</scope>
    <source>
        <strain evidence="8">cv. Stackhouse</strain>
    </source>
</reference>
<dbReference type="PhylomeDB" id="R7QF42"/>
<evidence type="ECO:0000256" key="4">
    <source>
        <dbReference type="ARBA" id="ARBA00022989"/>
    </source>
</evidence>
<dbReference type="AlphaFoldDB" id="R7QF42"/>
<dbReference type="OMA" id="SSCAYVW"/>
<dbReference type="Gramene" id="CDF37142">
    <property type="protein sequence ID" value="CDF37142"/>
    <property type="gene ID" value="CHC_T00005106001"/>
</dbReference>
<evidence type="ECO:0000256" key="3">
    <source>
        <dbReference type="ARBA" id="ARBA00022692"/>
    </source>
</evidence>
<gene>
    <name evidence="7" type="ORF">CHC_T00005106001</name>
</gene>
<dbReference type="RefSeq" id="XP_005716961.1">
    <property type="nucleotide sequence ID" value="XM_005716904.1"/>
</dbReference>
<dbReference type="Proteomes" id="UP000012073">
    <property type="component" value="Unassembled WGS sequence"/>
</dbReference>
<comment type="subcellular location">
    <subcellularLocation>
        <location evidence="1">Membrane</location>
        <topology evidence="1">Multi-pass membrane protein</topology>
    </subcellularLocation>
</comment>
<protein>
    <submittedName>
        <fullName evidence="7">Uncharacterized protein</fullName>
    </submittedName>
</protein>
<keyword evidence="4 6" id="KW-1133">Transmembrane helix</keyword>